<dbReference type="Gramene" id="evm.model.02.83">
    <property type="protein sequence ID" value="cds.evm.model.02.83"/>
    <property type="gene ID" value="evm.TU.02.83"/>
</dbReference>
<reference evidence="1" key="2">
    <citation type="submission" date="2021-03" db="UniProtKB">
        <authorList>
            <consortium name="EnsemblPlants"/>
        </authorList>
    </citation>
    <scope>IDENTIFICATION</scope>
</reference>
<evidence type="ECO:0000313" key="1">
    <source>
        <dbReference type="EnsemblPlants" id="cds.evm.model.02.83"/>
    </source>
</evidence>
<organism evidence="1 2">
    <name type="scientific">Cannabis sativa</name>
    <name type="common">Hemp</name>
    <name type="synonym">Marijuana</name>
    <dbReference type="NCBI Taxonomy" id="3483"/>
    <lineage>
        <taxon>Eukaryota</taxon>
        <taxon>Viridiplantae</taxon>
        <taxon>Streptophyta</taxon>
        <taxon>Embryophyta</taxon>
        <taxon>Tracheophyta</taxon>
        <taxon>Spermatophyta</taxon>
        <taxon>Magnoliopsida</taxon>
        <taxon>eudicotyledons</taxon>
        <taxon>Gunneridae</taxon>
        <taxon>Pentapetalae</taxon>
        <taxon>rosids</taxon>
        <taxon>fabids</taxon>
        <taxon>Rosales</taxon>
        <taxon>Cannabaceae</taxon>
        <taxon>Cannabis</taxon>
    </lineage>
</organism>
<reference evidence="1" key="1">
    <citation type="submission" date="2018-11" db="EMBL/GenBank/DDBJ databases">
        <authorList>
            <person name="Grassa J C."/>
        </authorList>
    </citation>
    <scope>NUCLEOTIDE SEQUENCE [LARGE SCALE GENOMIC DNA]</scope>
</reference>
<keyword evidence="2" id="KW-1185">Reference proteome</keyword>
<evidence type="ECO:0000313" key="2">
    <source>
        <dbReference type="Proteomes" id="UP000596661"/>
    </source>
</evidence>
<name>A0A803P2T8_CANSA</name>
<dbReference type="Proteomes" id="UP000596661">
    <property type="component" value="Chromosome 2"/>
</dbReference>
<protein>
    <submittedName>
        <fullName evidence="1">Uncharacterized protein</fullName>
    </submittedName>
</protein>
<proteinExistence type="predicted"/>
<dbReference type="EnsemblPlants" id="evm.model.02.83">
    <property type="protein sequence ID" value="cds.evm.model.02.83"/>
    <property type="gene ID" value="evm.TU.02.83"/>
</dbReference>
<dbReference type="AlphaFoldDB" id="A0A803P2T8"/>
<sequence>MLDDGCVAKFSERLPVLGVKRRILPVSSIHGVAPKGKKGMTGKMAVDWEASYVSKGKGGIKIMGKNGFILLVPSLKLEVVSDVASDVVADKIGVGSLGSPVGMNNDVGVISIDLAEVHKHHKTVIDKKLKDMAILDANLDQVSCGELRKLEKELDVLHEKDEKYWASRAKSNWLKLGDKNTFYFHKCASSRKKKNRIAMILNSDGVSVSEMP</sequence>
<dbReference type="EMBL" id="UZAU01000085">
    <property type="status" value="NOT_ANNOTATED_CDS"/>
    <property type="molecule type" value="Genomic_DNA"/>
</dbReference>
<accession>A0A803P2T8</accession>